<evidence type="ECO:0000256" key="12">
    <source>
        <dbReference type="ARBA" id="ARBA00052431"/>
    </source>
</evidence>
<feature type="compositionally biased region" description="Basic and acidic residues" evidence="15">
    <location>
        <begin position="199"/>
        <end position="215"/>
    </location>
</feature>
<comment type="catalytic activity">
    <reaction evidence="12 13">
        <text>N(4)-(alpha-D-Glc-(1-&gt;2)-alpha-D-Glc-(1-&gt;3)-alpha-D-Glc-(1-&gt;3)-alpha-D-Man-(1-&gt;2)-alpha-D-Man-(1-&gt;2)-alpha-D-Man-(1-&gt;3)-[alpha-D-Man-(1-&gt;2)-alpha-D-Man-(1-&gt;3)-[alpha-D-Man-(1-&gt;2)-alpha-D-Man-(1-&gt;6)]-alpha-D-Man-(1-&gt;6)]-beta-D-Man-(1-&gt;4)-beta-D-GlcNAc-(1-&gt;4)-beta-D-GlcNAc)-L-asparaginyl-[protein] + H2O = N(4)-(alpha-D-Glc-(1-&gt;3)-alpha-D-Glc-(1-&gt;3)-alpha-D-Man-(1-&gt;2)-alpha-D-Man-(1-&gt;2)-alpha-D-Man-(1-&gt;3)-[alpha-D-Man-(1-&gt;2)-alpha-D-Man-(1-&gt;3)-[alpha-D-Man-(1-&gt;2)-alpha-D-Man-(1-&gt;6)]-alpha-D-Man-(1-&gt;6)]-beta-D-Man-(1-&gt;4)-beta-D-GlcNAc-(1-&gt;4)-beta-D-GlcNAc)-L-asparaginyl-[protein] + beta-D-glucose</text>
        <dbReference type="Rhea" id="RHEA:55988"/>
        <dbReference type="Rhea" id="RHEA-COMP:12806"/>
        <dbReference type="Rhea" id="RHEA-COMP:14355"/>
        <dbReference type="ChEBI" id="CHEBI:15377"/>
        <dbReference type="ChEBI" id="CHEBI:15903"/>
        <dbReference type="ChEBI" id="CHEBI:59082"/>
        <dbReference type="ChEBI" id="CHEBI:132537"/>
        <dbReference type="EC" id="3.2.1.106"/>
    </reaction>
</comment>
<evidence type="ECO:0000256" key="15">
    <source>
        <dbReference type="SAM" id="MobiDB-lite"/>
    </source>
</evidence>
<evidence type="ECO:0000256" key="11">
    <source>
        <dbReference type="ARBA" id="ARBA00038888"/>
    </source>
</evidence>
<protein>
    <recommendedName>
        <fullName evidence="11 13">Mannosyl-oligosaccharide glucosidase</fullName>
        <ecNumber evidence="11 13">3.2.1.106</ecNumber>
    </recommendedName>
    <alternativeName>
        <fullName evidence="14">Glucosidase I</fullName>
    </alternativeName>
</protein>
<dbReference type="InterPro" id="IPR008928">
    <property type="entry name" value="6-hairpin_glycosidase_sf"/>
</dbReference>
<comment type="subcellular location">
    <subcellularLocation>
        <location evidence="1 13">Endoplasmic reticulum membrane</location>
        <topology evidence="1 13">Single-pass type II membrane protein</topology>
    </subcellularLocation>
</comment>
<keyword evidence="6" id="KW-0735">Signal-anchor</keyword>
<dbReference type="FunFam" id="1.50.10.10:FF:000027">
    <property type="entry name" value="Probable mannosyl-oligosaccharide glucosidase"/>
    <property type="match status" value="1"/>
</dbReference>
<evidence type="ECO:0000256" key="8">
    <source>
        <dbReference type="ARBA" id="ARBA00023136"/>
    </source>
</evidence>
<evidence type="ECO:0000259" key="17">
    <source>
        <dbReference type="Pfam" id="PF03200"/>
    </source>
</evidence>
<dbReference type="GO" id="GO:0005789">
    <property type="term" value="C:endoplasmic reticulum membrane"/>
    <property type="evidence" value="ECO:0007669"/>
    <property type="project" value="UniProtKB-SubCell"/>
</dbReference>
<dbReference type="GO" id="GO:0004573">
    <property type="term" value="F:Glc3Man9GlcNAc2 oligosaccharide glucosidase activity"/>
    <property type="evidence" value="ECO:0007669"/>
    <property type="project" value="UniProtKB-UniRule"/>
</dbReference>
<keyword evidence="10 13" id="KW-0326">Glycosidase</keyword>
<sequence>MVRIAHWASAATLALSVSAADEPSSVLTTEIGRQNNQSLFWGPYKSNLYFGVRPRTPDALWTGLMWGKVDNYHDIQKGFRYTCEQGDDIHGYGWDEYDPRIGGVQSIHDKANNIDLTTTFVKIPGGNNGGSWAARIKGELRDGAPDNTRTMLFYYIAQDGQGELAVEGEGTKFGFEDDVTLKGSSKELGDYSLVITKGTGDHPKNGHKSLPDRRGDTTIVASTNEVPVEHSWQGKPVVFKHLQDAILPVQQNADQDDPPPPWQVYRIAHEPGNGNVQIVEKTFEGPFEFDVIFSSGSGGKEFTSEEITEQIQRTSEIFNERFASTFKLQKPFTDDKYKKFGKSMFSNLVGGIGYFHGHQIIDRSYAPEYEEEDEGFWEEVAKAKARTKPELEGPYELFTSVPSRPFFPRGFLWDEGFHLIPIADWDIDLTLEIVKSWYNTMDEDGWIAREQILGHEARSKVPPEFQVQFPHYANPPTLFLIIEGFMERLRAANGTEIEKKERILGADLLQTAHLDNIELGESYLRKLYPLLKRQYDWFRRTQRGDVKSYDREAFSTKEAYRWRGRTEEHILTSGLDDYPRPQPPSPAELHVDLMSWVGLMTKSLMNIADALGMAEDVDEYRTNLDGIEHNLNDLHWSEEEGCYCDATIDDFEEHVLVCHKGYISLTPFLVGLMKADDPKLGKILDLIGDEEHLWSPHGIRSLSKQDKFYNTGENYWRSPVWMPMNYLAVSQLRNLASQEGPYKVTAKDLFSRLRKNLVDTVYKSWEETGFAWEQYNPDTGAGQRTQHFTGWTSLVVKIMAMDDPSEEPVKATTTDDPIEEPTVAPAVEDSTEEPTKAAVIDDDNKGPAQDTVADEPSEEAPVKDEL</sequence>
<comment type="function">
    <text evidence="13">Cleaves the distal alpha 1,2-linked glucose residue from the Glc(3)Man(9)GlcNAc(2) oligosaccharide precursor.</text>
</comment>
<gene>
    <name evidence="19" type="ORF">FTOL_06161</name>
</gene>
<name>A0AAE8M990_9HYPO</name>
<keyword evidence="9 14" id="KW-0325">Glycoprotein</keyword>
<dbReference type="PANTHER" id="PTHR10412:SF11">
    <property type="entry name" value="MANNOSYL-OLIGOSACCHARIDE GLUCOSIDASE"/>
    <property type="match status" value="1"/>
</dbReference>
<dbReference type="InterPro" id="IPR031335">
    <property type="entry name" value="Glyco_hydro_63_C"/>
</dbReference>
<dbReference type="FunFam" id="2.70.98.110:FF:000003">
    <property type="entry name" value="Probable mannosyl-oligosaccharide glucosidase"/>
    <property type="match status" value="1"/>
</dbReference>
<keyword evidence="5 13" id="KW-0256">Endoplasmic reticulum</keyword>
<evidence type="ECO:0000256" key="9">
    <source>
        <dbReference type="ARBA" id="ARBA00023180"/>
    </source>
</evidence>
<feature type="domain" description="Glycosyl hydrolase family 63 N-terminal" evidence="18">
    <location>
        <begin position="38"/>
        <end position="265"/>
    </location>
</feature>
<evidence type="ECO:0000256" key="6">
    <source>
        <dbReference type="ARBA" id="ARBA00022968"/>
    </source>
</evidence>
<dbReference type="InterPro" id="IPR038518">
    <property type="entry name" value="Glyco_hydro_63N_sf"/>
</dbReference>
<reference evidence="19" key="1">
    <citation type="submission" date="2018-03" db="EMBL/GenBank/DDBJ databases">
        <authorList>
            <person name="Guldener U."/>
        </authorList>
    </citation>
    <scope>NUCLEOTIDE SEQUENCE</scope>
</reference>
<evidence type="ECO:0000259" key="18">
    <source>
        <dbReference type="Pfam" id="PF16923"/>
    </source>
</evidence>
<dbReference type="Pfam" id="PF03200">
    <property type="entry name" value="Glyco_hydro_63"/>
    <property type="match status" value="1"/>
</dbReference>
<organism evidence="19 20">
    <name type="scientific">Fusarium torulosum</name>
    <dbReference type="NCBI Taxonomy" id="33205"/>
    <lineage>
        <taxon>Eukaryota</taxon>
        <taxon>Fungi</taxon>
        <taxon>Dikarya</taxon>
        <taxon>Ascomycota</taxon>
        <taxon>Pezizomycotina</taxon>
        <taxon>Sordariomycetes</taxon>
        <taxon>Hypocreomycetidae</taxon>
        <taxon>Hypocreales</taxon>
        <taxon>Nectriaceae</taxon>
        <taxon>Fusarium</taxon>
    </lineage>
</organism>
<dbReference type="AlphaFoldDB" id="A0AAE8M990"/>
<proteinExistence type="inferred from homology"/>
<comment type="pathway">
    <text evidence="14">Glycan metabolism; N-glycan degradation.</text>
</comment>
<evidence type="ECO:0000256" key="4">
    <source>
        <dbReference type="ARBA" id="ARBA00022801"/>
    </source>
</evidence>
<evidence type="ECO:0000256" key="14">
    <source>
        <dbReference type="RuleBase" id="RU369107"/>
    </source>
</evidence>
<evidence type="ECO:0000313" key="20">
    <source>
        <dbReference type="Proteomes" id="UP001187734"/>
    </source>
</evidence>
<evidence type="ECO:0000256" key="16">
    <source>
        <dbReference type="SAM" id="SignalP"/>
    </source>
</evidence>
<dbReference type="InterPro" id="IPR012341">
    <property type="entry name" value="6hp_glycosidase-like_sf"/>
</dbReference>
<evidence type="ECO:0000256" key="2">
    <source>
        <dbReference type="ARBA" id="ARBA00010833"/>
    </source>
</evidence>
<evidence type="ECO:0000256" key="3">
    <source>
        <dbReference type="ARBA" id="ARBA00022692"/>
    </source>
</evidence>
<dbReference type="Pfam" id="PF16923">
    <property type="entry name" value="Glyco_hydro_63N"/>
    <property type="match status" value="1"/>
</dbReference>
<comment type="caution">
    <text evidence="19">The sequence shown here is derived from an EMBL/GenBank/DDBJ whole genome shotgun (WGS) entry which is preliminary data.</text>
</comment>
<feature type="domain" description="Glycosyl hydrolase family 63 C-terminal" evidence="17">
    <location>
        <begin position="303"/>
        <end position="801"/>
    </location>
</feature>
<dbReference type="Gene3D" id="2.70.98.110">
    <property type="entry name" value="Glycosyl hydrolase family 63, N-terminal domain"/>
    <property type="match status" value="1"/>
</dbReference>
<dbReference type="InterPro" id="IPR031631">
    <property type="entry name" value="Glyco_hydro_63N"/>
</dbReference>
<keyword evidence="7" id="KW-1133">Transmembrane helix</keyword>
<feature type="signal peptide" evidence="16">
    <location>
        <begin position="1"/>
        <end position="20"/>
    </location>
</feature>
<dbReference type="InterPro" id="IPR004888">
    <property type="entry name" value="Glycoside_hydrolase_63"/>
</dbReference>
<dbReference type="PANTHER" id="PTHR10412">
    <property type="entry name" value="MANNOSYL-OLIGOSACCHARIDE GLUCOSIDASE"/>
    <property type="match status" value="1"/>
</dbReference>
<dbReference type="GO" id="GO:0009311">
    <property type="term" value="P:oligosaccharide metabolic process"/>
    <property type="evidence" value="ECO:0007669"/>
    <property type="project" value="UniProtKB-UniRule"/>
</dbReference>
<dbReference type="Gene3D" id="1.50.10.10">
    <property type="match status" value="1"/>
</dbReference>
<keyword evidence="4 13" id="KW-0378">Hydrolase</keyword>
<accession>A0AAE8M990</accession>
<evidence type="ECO:0000256" key="7">
    <source>
        <dbReference type="ARBA" id="ARBA00022989"/>
    </source>
</evidence>
<evidence type="ECO:0000256" key="1">
    <source>
        <dbReference type="ARBA" id="ARBA00004648"/>
    </source>
</evidence>
<evidence type="ECO:0000256" key="5">
    <source>
        <dbReference type="ARBA" id="ARBA00022824"/>
    </source>
</evidence>
<dbReference type="EMBL" id="ONZP01000196">
    <property type="protein sequence ID" value="SPJ76429.1"/>
    <property type="molecule type" value="Genomic_DNA"/>
</dbReference>
<comment type="similarity">
    <text evidence="2 13">Belongs to the glycosyl hydrolase 63 family.</text>
</comment>
<feature type="region of interest" description="Disordered" evidence="15">
    <location>
        <begin position="196"/>
        <end position="215"/>
    </location>
</feature>
<keyword evidence="3" id="KW-0812">Transmembrane</keyword>
<evidence type="ECO:0000313" key="19">
    <source>
        <dbReference type="EMBL" id="SPJ76429.1"/>
    </source>
</evidence>
<dbReference type="SUPFAM" id="SSF48208">
    <property type="entry name" value="Six-hairpin glycosidases"/>
    <property type="match status" value="1"/>
</dbReference>
<keyword evidence="20" id="KW-1185">Reference proteome</keyword>
<evidence type="ECO:0000256" key="10">
    <source>
        <dbReference type="ARBA" id="ARBA00023295"/>
    </source>
</evidence>
<feature type="region of interest" description="Disordered" evidence="15">
    <location>
        <begin position="804"/>
        <end position="866"/>
    </location>
</feature>
<dbReference type="EC" id="3.2.1.106" evidence="11 13"/>
<keyword evidence="16" id="KW-0732">Signal</keyword>
<feature type="chain" id="PRO_5041944079" description="Mannosyl-oligosaccharide glucosidase" evidence="16">
    <location>
        <begin position="21"/>
        <end position="866"/>
    </location>
</feature>
<dbReference type="GO" id="GO:0006487">
    <property type="term" value="P:protein N-linked glycosylation"/>
    <property type="evidence" value="ECO:0007669"/>
    <property type="project" value="UniProtKB-UniRule"/>
</dbReference>
<evidence type="ECO:0000256" key="13">
    <source>
        <dbReference type="RuleBase" id="RU368089"/>
    </source>
</evidence>
<dbReference type="Proteomes" id="UP001187734">
    <property type="component" value="Unassembled WGS sequence"/>
</dbReference>
<keyword evidence="8" id="KW-0472">Membrane</keyword>